<dbReference type="Pfam" id="PF02585">
    <property type="entry name" value="PIG-L"/>
    <property type="match status" value="1"/>
</dbReference>
<accession>A0A1F5YJJ4</accession>
<protein>
    <recommendedName>
        <fullName evidence="3">GlcNAc-PI de-N-acetylase</fullName>
    </recommendedName>
</protein>
<dbReference type="Proteomes" id="UP000179129">
    <property type="component" value="Unassembled WGS sequence"/>
</dbReference>
<dbReference type="STRING" id="1817867.A3F83_08090"/>
<evidence type="ECO:0008006" key="3">
    <source>
        <dbReference type="Google" id="ProtNLM"/>
    </source>
</evidence>
<proteinExistence type="predicted"/>
<sequence>MDFITFSEILKDAVWRGELVFMGDKPSGRRWIEPPEDATVLALAPHPDDPDSIAVTLRILANAGCRVSYMIVSSSYGGVTGGYALKYAIENGEPTGGDLEACKAKLRREEQLESARMAGFVGDRLEFLTVEEGERGNLIESERNRQIIEQALAAADPDIAVMPYGEDTNIAHVLVYRYFRECAFNLAKRRKRPILGLYNRDPKTINITEQLVVPFEGEAARWKASLLRAHRSQHERNLEERGYGFDERILRTNREIQQSLQARVLEPWKEECPYAEAFQVECFR</sequence>
<dbReference type="Gene3D" id="3.40.50.10320">
    <property type="entry name" value="LmbE-like"/>
    <property type="match status" value="1"/>
</dbReference>
<comment type="caution">
    <text evidence="1">The sequence shown here is derived from an EMBL/GenBank/DDBJ whole genome shotgun (WGS) entry which is preliminary data.</text>
</comment>
<dbReference type="EMBL" id="MFIX01000263">
    <property type="protein sequence ID" value="OGG00325.1"/>
    <property type="molecule type" value="Genomic_DNA"/>
</dbReference>
<evidence type="ECO:0000313" key="2">
    <source>
        <dbReference type="Proteomes" id="UP000179129"/>
    </source>
</evidence>
<evidence type="ECO:0000313" key="1">
    <source>
        <dbReference type="EMBL" id="OGG00325.1"/>
    </source>
</evidence>
<dbReference type="InterPro" id="IPR024078">
    <property type="entry name" value="LmbE-like_dom_sf"/>
</dbReference>
<reference evidence="1 2" key="1">
    <citation type="journal article" date="2016" name="Nat. Commun.">
        <title>Thousands of microbial genomes shed light on interconnected biogeochemical processes in an aquifer system.</title>
        <authorList>
            <person name="Anantharaman K."/>
            <person name="Brown C.T."/>
            <person name="Hug L.A."/>
            <person name="Sharon I."/>
            <person name="Castelle C.J."/>
            <person name="Probst A.J."/>
            <person name="Thomas B.C."/>
            <person name="Singh A."/>
            <person name="Wilkins M.J."/>
            <person name="Karaoz U."/>
            <person name="Brodie E.L."/>
            <person name="Williams K.H."/>
            <person name="Hubbard S.S."/>
            <person name="Banfield J.F."/>
        </authorList>
    </citation>
    <scope>NUCLEOTIDE SEQUENCE [LARGE SCALE GENOMIC DNA]</scope>
</reference>
<dbReference type="SUPFAM" id="SSF102588">
    <property type="entry name" value="LmbE-like"/>
    <property type="match status" value="1"/>
</dbReference>
<name>A0A1F5YJJ4_9BACT</name>
<dbReference type="InterPro" id="IPR003737">
    <property type="entry name" value="GlcNAc_PI_deacetylase-related"/>
</dbReference>
<gene>
    <name evidence="1" type="ORF">A3F83_08090</name>
</gene>
<dbReference type="AlphaFoldDB" id="A0A1F5YJJ4"/>
<organism evidence="1 2">
    <name type="scientific">Candidatus Glassbacteria bacterium RIFCSPLOWO2_12_FULL_58_11</name>
    <dbReference type="NCBI Taxonomy" id="1817867"/>
    <lineage>
        <taxon>Bacteria</taxon>
        <taxon>Candidatus Glassiibacteriota</taxon>
    </lineage>
</organism>